<evidence type="ECO:0000313" key="2">
    <source>
        <dbReference type="EMBL" id="RMY33063.1"/>
    </source>
</evidence>
<dbReference type="Pfam" id="PF06985">
    <property type="entry name" value="HET"/>
    <property type="match status" value="1"/>
</dbReference>
<feature type="domain" description="Heterokaryon incompatibility" evidence="1">
    <location>
        <begin position="50"/>
        <end position="210"/>
    </location>
</feature>
<name>A0A3M7AZW3_HORWE</name>
<proteinExistence type="predicted"/>
<dbReference type="VEuPathDB" id="FungiDB:BTJ68_10222"/>
<dbReference type="Proteomes" id="UP000270230">
    <property type="component" value="Unassembled WGS sequence"/>
</dbReference>
<dbReference type="InterPro" id="IPR052895">
    <property type="entry name" value="HetReg/Transcr_Mod"/>
</dbReference>
<evidence type="ECO:0000259" key="1">
    <source>
        <dbReference type="Pfam" id="PF06985"/>
    </source>
</evidence>
<organism evidence="2 3">
    <name type="scientific">Hortaea werneckii</name>
    <name type="common">Black yeast</name>
    <name type="synonym">Cladosporium werneckii</name>
    <dbReference type="NCBI Taxonomy" id="91943"/>
    <lineage>
        <taxon>Eukaryota</taxon>
        <taxon>Fungi</taxon>
        <taxon>Dikarya</taxon>
        <taxon>Ascomycota</taxon>
        <taxon>Pezizomycotina</taxon>
        <taxon>Dothideomycetes</taxon>
        <taxon>Dothideomycetidae</taxon>
        <taxon>Mycosphaerellales</taxon>
        <taxon>Teratosphaeriaceae</taxon>
        <taxon>Hortaea</taxon>
    </lineage>
</organism>
<comment type="caution">
    <text evidence="2">The sequence shown here is derived from an EMBL/GenBank/DDBJ whole genome shotgun (WGS) entry which is preliminary data.</text>
</comment>
<dbReference type="EMBL" id="QWIN01002120">
    <property type="protein sequence ID" value="RMY33063.1"/>
    <property type="molecule type" value="Genomic_DNA"/>
</dbReference>
<dbReference type="PANTHER" id="PTHR24148">
    <property type="entry name" value="ANKYRIN REPEAT DOMAIN-CONTAINING PROTEIN 39 HOMOLOG-RELATED"/>
    <property type="match status" value="1"/>
</dbReference>
<dbReference type="InterPro" id="IPR010730">
    <property type="entry name" value="HET"/>
</dbReference>
<protein>
    <recommendedName>
        <fullName evidence="1">Heterokaryon incompatibility domain-containing protein</fullName>
    </recommendedName>
</protein>
<reference evidence="2 3" key="1">
    <citation type="journal article" date="2018" name="BMC Genomics">
        <title>Genomic evidence for intraspecific hybridization in a clonal and extremely halotolerant yeast.</title>
        <authorList>
            <person name="Gostincar C."/>
            <person name="Stajich J.E."/>
            <person name="Zupancic J."/>
            <person name="Zalar P."/>
            <person name="Gunde-Cimerman N."/>
        </authorList>
    </citation>
    <scope>NUCLEOTIDE SEQUENCE [LARGE SCALE GENOMIC DNA]</scope>
    <source>
        <strain evidence="2 3">EXF-151</strain>
    </source>
</reference>
<gene>
    <name evidence="2" type="ORF">D0865_14561</name>
</gene>
<dbReference type="AlphaFoldDB" id="A0A3M7AZW3"/>
<dbReference type="PANTHER" id="PTHR24148:SF73">
    <property type="entry name" value="HET DOMAIN PROTEIN (AFU_ORTHOLOGUE AFUA_8G01020)"/>
    <property type="match status" value="1"/>
</dbReference>
<accession>A0A3M7AZW3</accession>
<sequence>MAFPTFCYSPLPRPETDIRLLSFAADAQDSDTSTLEFNIENFALQNAPPYAAMSYTWGDPPAQETILIHGRTFTVRWNCRYMLRQLQKHRPYGYFWVDAICINQDDVAEKNCQVQMMGEIYEHAECVIACLGEHADDSSLLFEQLGDLNATMGTHGVAQEKIDFVRGRSLCVPTFTWLGTIGRVLAYDLCNALNALMRRRYWTRVWIVQELRLARKVKLLCGSHETNLDVLLVLCNEMEACTAYGYGMEFHIDEWQGKPNPPCHASDDHVTYHNQIHDFTRIKRYLGGGLDSLHSVLTSYRSSGASDKRDHIYGFRRLIKWPPGRPAIQVDYSVPALVVAERLMTYLDPVSKNNHHSNAMAPSTFARLILSSLHIDGADKDLRDMLEKREQPQVIHSTPLPRTIPTQSHTRYRQKAEGPSYQLILDPITGCLQAPVRRINGSNKSHTLYALSLHRETRNWHDYYELRETLPPDLQPRRISNNGQLGALASPNAQAGDWLIQFEMQPSHIWLIVREHGNGQRYSIVGQAILPTYYDVCKGGGDCVCRRPHDFNSAEWEFDFEVQDLFALVYDTASGQGKRNWWGKDFRRLMWRVCREEGSSYAMRVA</sequence>
<dbReference type="OrthoDB" id="194358at2759"/>
<evidence type="ECO:0000313" key="3">
    <source>
        <dbReference type="Proteomes" id="UP000270230"/>
    </source>
</evidence>